<evidence type="ECO:0000256" key="4">
    <source>
        <dbReference type="ARBA" id="ARBA00022679"/>
    </source>
</evidence>
<evidence type="ECO:0000256" key="5">
    <source>
        <dbReference type="ARBA" id="ARBA00022737"/>
    </source>
</evidence>
<dbReference type="AlphaFoldDB" id="A0A381PYI4"/>
<dbReference type="CDD" id="cd05009">
    <property type="entry name" value="SIS_GlmS_GlmD_2"/>
    <property type="match status" value="1"/>
</dbReference>
<evidence type="ECO:0000256" key="1">
    <source>
        <dbReference type="ARBA" id="ARBA00001031"/>
    </source>
</evidence>
<proteinExistence type="predicted"/>
<protein>
    <recommendedName>
        <fullName evidence="2">glutamine--fructose-6-phosphate transaminase (isomerizing)</fullName>
        <ecNumber evidence="2">2.6.1.16</ecNumber>
    </recommendedName>
</protein>
<dbReference type="GO" id="GO:0097367">
    <property type="term" value="F:carbohydrate derivative binding"/>
    <property type="evidence" value="ECO:0007669"/>
    <property type="project" value="InterPro"/>
</dbReference>
<dbReference type="PANTHER" id="PTHR10937">
    <property type="entry name" value="GLUCOSAMINE--FRUCTOSE-6-PHOSPHATE AMINOTRANSFERASE, ISOMERIZING"/>
    <property type="match status" value="1"/>
</dbReference>
<dbReference type="InterPro" id="IPR005855">
    <property type="entry name" value="GFAT"/>
</dbReference>
<dbReference type="InterPro" id="IPR001347">
    <property type="entry name" value="SIS_dom"/>
</dbReference>
<dbReference type="GO" id="GO:0006487">
    <property type="term" value="P:protein N-linked glycosylation"/>
    <property type="evidence" value="ECO:0007669"/>
    <property type="project" value="TreeGrafter"/>
</dbReference>
<dbReference type="CDD" id="cd00714">
    <property type="entry name" value="GFAT"/>
    <property type="match status" value="1"/>
</dbReference>
<dbReference type="Pfam" id="PF01380">
    <property type="entry name" value="SIS"/>
    <property type="match status" value="2"/>
</dbReference>
<evidence type="ECO:0000259" key="7">
    <source>
        <dbReference type="PROSITE" id="PS51278"/>
    </source>
</evidence>
<feature type="domain" description="Glutamine amidotransferase type-2" evidence="7">
    <location>
        <begin position="1"/>
        <end position="183"/>
    </location>
</feature>
<dbReference type="Gene3D" id="3.60.20.10">
    <property type="entry name" value="Glutamine Phosphoribosylpyrophosphate, subunit 1, domain 1"/>
    <property type="match status" value="1"/>
</dbReference>
<dbReference type="InterPro" id="IPR047084">
    <property type="entry name" value="GFAT_N"/>
</dbReference>
<name>A0A381PYI4_9ZZZZ</name>
<dbReference type="PROSITE" id="PS51464">
    <property type="entry name" value="SIS"/>
    <property type="match status" value="2"/>
</dbReference>
<dbReference type="GO" id="GO:0004360">
    <property type="term" value="F:glutamine-fructose-6-phosphate transaminase (isomerizing) activity"/>
    <property type="evidence" value="ECO:0007669"/>
    <property type="project" value="UniProtKB-EC"/>
</dbReference>
<evidence type="ECO:0000256" key="2">
    <source>
        <dbReference type="ARBA" id="ARBA00012916"/>
    </source>
</evidence>
<comment type="catalytic activity">
    <reaction evidence="1">
        <text>D-fructose 6-phosphate + L-glutamine = D-glucosamine 6-phosphate + L-glutamate</text>
        <dbReference type="Rhea" id="RHEA:13237"/>
        <dbReference type="ChEBI" id="CHEBI:29985"/>
        <dbReference type="ChEBI" id="CHEBI:58359"/>
        <dbReference type="ChEBI" id="CHEBI:58725"/>
        <dbReference type="ChEBI" id="CHEBI:61527"/>
        <dbReference type="EC" id="2.6.1.16"/>
    </reaction>
</comment>
<keyword evidence="5" id="KW-0677">Repeat</keyword>
<evidence type="ECO:0000313" key="9">
    <source>
        <dbReference type="EMBL" id="SUZ72121.1"/>
    </source>
</evidence>
<dbReference type="GO" id="GO:0006002">
    <property type="term" value="P:fructose 6-phosphate metabolic process"/>
    <property type="evidence" value="ECO:0007669"/>
    <property type="project" value="TreeGrafter"/>
</dbReference>
<dbReference type="SUPFAM" id="SSF56235">
    <property type="entry name" value="N-terminal nucleophile aminohydrolases (Ntn hydrolases)"/>
    <property type="match status" value="1"/>
</dbReference>
<feature type="domain" description="SIS" evidence="8">
    <location>
        <begin position="416"/>
        <end position="560"/>
    </location>
</feature>
<feature type="domain" description="SIS" evidence="8">
    <location>
        <begin position="244"/>
        <end position="382"/>
    </location>
</feature>
<organism evidence="9">
    <name type="scientific">marine metagenome</name>
    <dbReference type="NCBI Taxonomy" id="408172"/>
    <lineage>
        <taxon>unclassified sequences</taxon>
        <taxon>metagenomes</taxon>
        <taxon>ecological metagenomes</taxon>
    </lineage>
</organism>
<dbReference type="GO" id="GO:0006047">
    <property type="term" value="P:UDP-N-acetylglucosamine metabolic process"/>
    <property type="evidence" value="ECO:0007669"/>
    <property type="project" value="TreeGrafter"/>
</dbReference>
<evidence type="ECO:0000259" key="8">
    <source>
        <dbReference type="PROSITE" id="PS51464"/>
    </source>
</evidence>
<reference evidence="9" key="1">
    <citation type="submission" date="2018-05" db="EMBL/GenBank/DDBJ databases">
        <authorList>
            <person name="Lanie J.A."/>
            <person name="Ng W.-L."/>
            <person name="Kazmierczak K.M."/>
            <person name="Andrzejewski T.M."/>
            <person name="Davidsen T.M."/>
            <person name="Wayne K.J."/>
            <person name="Tettelin H."/>
            <person name="Glass J.I."/>
            <person name="Rusch D."/>
            <person name="Podicherti R."/>
            <person name="Tsui H.-C.T."/>
            <person name="Winkler M.E."/>
        </authorList>
    </citation>
    <scope>NUCLEOTIDE SEQUENCE</scope>
</reference>
<dbReference type="Gene3D" id="3.40.50.10490">
    <property type="entry name" value="Glucose-6-phosphate isomerase like protein, domain 1"/>
    <property type="match status" value="2"/>
</dbReference>
<dbReference type="NCBIfam" id="TIGR01135">
    <property type="entry name" value="glmS"/>
    <property type="match status" value="1"/>
</dbReference>
<dbReference type="PANTHER" id="PTHR10937:SF0">
    <property type="entry name" value="GLUTAMINE--FRUCTOSE-6-PHOSPHATE TRANSAMINASE (ISOMERIZING)"/>
    <property type="match status" value="1"/>
</dbReference>
<keyword evidence="4" id="KW-0808">Transferase</keyword>
<evidence type="ECO:0000256" key="6">
    <source>
        <dbReference type="ARBA" id="ARBA00022962"/>
    </source>
</evidence>
<dbReference type="InterPro" id="IPR029055">
    <property type="entry name" value="Ntn_hydrolases_N"/>
</dbReference>
<dbReference type="InterPro" id="IPR035466">
    <property type="entry name" value="GlmS/AgaS_SIS"/>
</dbReference>
<dbReference type="InterPro" id="IPR017932">
    <property type="entry name" value="GATase_2_dom"/>
</dbReference>
<keyword evidence="6" id="KW-0315">Glutamine amidotransferase</keyword>
<dbReference type="CDD" id="cd05008">
    <property type="entry name" value="SIS_GlmS_GlmD_1"/>
    <property type="match status" value="1"/>
</dbReference>
<dbReference type="EC" id="2.6.1.16" evidence="2"/>
<dbReference type="EMBL" id="UINC01001144">
    <property type="protein sequence ID" value="SUZ72121.1"/>
    <property type="molecule type" value="Genomic_DNA"/>
</dbReference>
<sequence>MNKTHLIIKKDIGGVEEFYRKHNVLQQKSKIGIAHTRWATHGKVTQGNTHPFTSRDGNFAVVHNGIISNYRPLRDLLKKEGFKFSSETDTEVVAHLLEKFFKRSQNPEKALVKTLNLIEGTFALAFVCTYLPDQIFCAKQQSPLMLGIGDEINFVGSDFNAFIDHTKNAVILDDGEYAILSRDSYVVKNIANEDEVAKPITKIEWDSETSKKKGYPHYMLKEIYEQPQTISNALDLEPSGLDKVVEMFAKADSSYFLGVGTTFYVAKYAQYIFSELAQKFIPSISSDEFLTLANVNKNTLVFAMSQSGETFDTLSALKYSQSKGAKTAAIVNVMGSSIARMVDQVILQGSGPEICVISTKAALSQMVVLTLIAMKLGLKKKVISKKIYQENYKSLKELPAIIQGILNERSGFIHRIAHKYCKNKNWLYLGRGIYYPIALEAALKMKEVAYVHAEGMPGGFLKHGTLAMIDDEIFSIVFVPPKEKKDLYQSTLHSIEEIRARSGFVLGIHFTEQRENQDLFNEELILPKVPSLIAPLIQLVIGQLFAYFTATSLKRNIDKPRSLAKSVTVG</sequence>
<dbReference type="PROSITE" id="PS51278">
    <property type="entry name" value="GATASE_TYPE_2"/>
    <property type="match status" value="1"/>
</dbReference>
<dbReference type="InterPro" id="IPR035490">
    <property type="entry name" value="GlmS/FrlB_SIS"/>
</dbReference>
<dbReference type="Pfam" id="PF13522">
    <property type="entry name" value="GATase_6"/>
    <property type="match status" value="1"/>
</dbReference>
<dbReference type="NCBIfam" id="NF001484">
    <property type="entry name" value="PRK00331.1"/>
    <property type="match status" value="1"/>
</dbReference>
<dbReference type="InterPro" id="IPR046348">
    <property type="entry name" value="SIS_dom_sf"/>
</dbReference>
<keyword evidence="3" id="KW-0032">Aminotransferase</keyword>
<evidence type="ECO:0000256" key="3">
    <source>
        <dbReference type="ARBA" id="ARBA00022576"/>
    </source>
</evidence>
<gene>
    <name evidence="9" type="ORF">METZ01_LOCUS24975</name>
</gene>
<dbReference type="SUPFAM" id="SSF53697">
    <property type="entry name" value="SIS domain"/>
    <property type="match status" value="1"/>
</dbReference>
<accession>A0A381PYI4</accession>